<dbReference type="Gene3D" id="3.30.450.40">
    <property type="match status" value="4"/>
</dbReference>
<keyword evidence="3" id="KW-0378">Hydrolase</keyword>
<feature type="binding site" evidence="6">
    <location>
        <position position="855"/>
    </location>
    <ligand>
        <name>Zn(2+)</name>
        <dbReference type="ChEBI" id="CHEBI:29105"/>
        <label>1</label>
    </ligand>
</feature>
<dbReference type="Pfam" id="PF00233">
    <property type="entry name" value="PDEase_I"/>
    <property type="match status" value="1"/>
</dbReference>
<dbReference type="PROSITE" id="PS51845">
    <property type="entry name" value="PDEASE_I_2"/>
    <property type="match status" value="1"/>
</dbReference>
<dbReference type="InterPro" id="IPR002073">
    <property type="entry name" value="PDEase_catalytic_dom"/>
</dbReference>
<feature type="compositionally biased region" description="Basic residues" evidence="8">
    <location>
        <begin position="67"/>
        <end position="78"/>
    </location>
</feature>
<keyword evidence="1" id="KW-0140">cGMP</keyword>
<evidence type="ECO:0000256" key="8">
    <source>
        <dbReference type="SAM" id="MobiDB-lite"/>
    </source>
</evidence>
<evidence type="ECO:0000256" key="5">
    <source>
        <dbReference type="PIRSR" id="PIRSR623088-2"/>
    </source>
</evidence>
<evidence type="ECO:0000313" key="11">
    <source>
        <dbReference type="Proteomes" id="UP000179807"/>
    </source>
</evidence>
<organism evidence="10 11">
    <name type="scientific">Tritrichomonas foetus</name>
    <dbReference type="NCBI Taxonomy" id="1144522"/>
    <lineage>
        <taxon>Eukaryota</taxon>
        <taxon>Metamonada</taxon>
        <taxon>Parabasalia</taxon>
        <taxon>Tritrichomonadida</taxon>
        <taxon>Tritrichomonadidae</taxon>
        <taxon>Tritrichomonas</taxon>
    </lineage>
</organism>
<dbReference type="InterPro" id="IPR023088">
    <property type="entry name" value="PDEase"/>
</dbReference>
<feature type="binding site" evidence="6">
    <location>
        <position position="892"/>
    </location>
    <ligand>
        <name>Zn(2+)</name>
        <dbReference type="ChEBI" id="CHEBI:29105"/>
        <label>1</label>
    </ligand>
</feature>
<dbReference type="InterPro" id="IPR029016">
    <property type="entry name" value="GAF-like_dom_sf"/>
</dbReference>
<dbReference type="Gene3D" id="1.10.1300.10">
    <property type="entry name" value="3'5'-cyclic nucleotide phosphodiesterase, catalytic domain"/>
    <property type="match status" value="1"/>
</dbReference>
<feature type="binding site" evidence="5">
    <location>
        <position position="1003"/>
    </location>
    <ligand>
        <name>AMP</name>
        <dbReference type="ChEBI" id="CHEBI:456215"/>
    </ligand>
</feature>
<feature type="binding site" evidence="5">
    <location>
        <position position="1055"/>
    </location>
    <ligand>
        <name>AMP</name>
        <dbReference type="ChEBI" id="CHEBI:456215"/>
    </ligand>
</feature>
<protein>
    <submittedName>
        <fullName evidence="10">3'5'-cyclic nucleotide phosphodiesterase family protein</fullName>
    </submittedName>
</protein>
<feature type="active site" description="Proton donor" evidence="4">
    <location>
        <position position="851"/>
    </location>
</feature>
<accession>A0A1J4JE26</accession>
<feature type="compositionally biased region" description="Polar residues" evidence="8">
    <location>
        <begin position="79"/>
        <end position="94"/>
    </location>
</feature>
<dbReference type="AlphaFoldDB" id="A0A1J4JE26"/>
<feature type="binding site" evidence="6">
    <location>
        <position position="891"/>
    </location>
    <ligand>
        <name>Zn(2+)</name>
        <dbReference type="ChEBI" id="CHEBI:29105"/>
        <label>1</label>
    </ligand>
</feature>
<dbReference type="RefSeq" id="XP_068348645.1">
    <property type="nucleotide sequence ID" value="XM_068512002.1"/>
</dbReference>
<dbReference type="GO" id="GO:0007165">
    <property type="term" value="P:signal transduction"/>
    <property type="evidence" value="ECO:0007669"/>
    <property type="project" value="InterPro"/>
</dbReference>
<name>A0A1J4JE26_9EUKA</name>
<feature type="coiled-coil region" evidence="7">
    <location>
        <begin position="1081"/>
        <end position="1108"/>
    </location>
</feature>
<evidence type="ECO:0000256" key="1">
    <source>
        <dbReference type="ARBA" id="ARBA00022535"/>
    </source>
</evidence>
<evidence type="ECO:0000256" key="4">
    <source>
        <dbReference type="PIRSR" id="PIRSR623088-1"/>
    </source>
</evidence>
<evidence type="ECO:0000313" key="10">
    <source>
        <dbReference type="EMBL" id="OHS95508.1"/>
    </source>
</evidence>
<feature type="region of interest" description="Disordered" evidence="8">
    <location>
        <begin position="58"/>
        <end position="94"/>
    </location>
</feature>
<evidence type="ECO:0000256" key="3">
    <source>
        <dbReference type="ARBA" id="ARBA00022801"/>
    </source>
</evidence>
<dbReference type="Proteomes" id="UP000179807">
    <property type="component" value="Unassembled WGS sequence"/>
</dbReference>
<feature type="region of interest" description="Disordered" evidence="8">
    <location>
        <begin position="1"/>
        <end position="21"/>
    </location>
</feature>
<dbReference type="PANTHER" id="PTHR11347">
    <property type="entry name" value="CYCLIC NUCLEOTIDE PHOSPHODIESTERASE"/>
    <property type="match status" value="1"/>
</dbReference>
<proteinExistence type="predicted"/>
<dbReference type="GO" id="GO:0004114">
    <property type="term" value="F:3',5'-cyclic-nucleotide phosphodiesterase activity"/>
    <property type="evidence" value="ECO:0007669"/>
    <property type="project" value="InterPro"/>
</dbReference>
<comment type="caution">
    <text evidence="10">The sequence shown here is derived from an EMBL/GenBank/DDBJ whole genome shotgun (WGS) entry which is preliminary data.</text>
</comment>
<evidence type="ECO:0000256" key="7">
    <source>
        <dbReference type="SAM" id="Coils"/>
    </source>
</evidence>
<gene>
    <name evidence="10" type="ORF">TRFO_38379</name>
</gene>
<dbReference type="PRINTS" id="PR00387">
    <property type="entry name" value="PDIESTERASE1"/>
</dbReference>
<dbReference type="SMART" id="SM00065">
    <property type="entry name" value="GAF"/>
    <property type="match status" value="2"/>
</dbReference>
<feature type="binding site" evidence="6">
    <location>
        <position position="892"/>
    </location>
    <ligand>
        <name>Zn(2+)</name>
        <dbReference type="ChEBI" id="CHEBI:29105"/>
        <label>2</label>
    </ligand>
</feature>
<dbReference type="InterPro" id="IPR003607">
    <property type="entry name" value="HD/PDEase_dom"/>
</dbReference>
<feature type="binding site" evidence="5">
    <location>
        <position position="892"/>
    </location>
    <ligand>
        <name>AMP</name>
        <dbReference type="ChEBI" id="CHEBI:456215"/>
    </ligand>
</feature>
<dbReference type="GO" id="GO:0046872">
    <property type="term" value="F:metal ion binding"/>
    <property type="evidence" value="ECO:0007669"/>
    <property type="project" value="UniProtKB-KW"/>
</dbReference>
<evidence type="ECO:0000256" key="6">
    <source>
        <dbReference type="PIRSR" id="PIRSR623088-3"/>
    </source>
</evidence>
<dbReference type="EMBL" id="MLAK01001240">
    <property type="protein sequence ID" value="OHS95508.1"/>
    <property type="molecule type" value="Genomic_DNA"/>
</dbReference>
<reference evidence="10" key="1">
    <citation type="submission" date="2016-10" db="EMBL/GenBank/DDBJ databases">
        <authorList>
            <person name="Benchimol M."/>
            <person name="Almeida L.G."/>
            <person name="Vasconcelos A.T."/>
            <person name="Perreira-Neves A."/>
            <person name="Rosa I.A."/>
            <person name="Tasca T."/>
            <person name="Bogo M.R."/>
            <person name="de Souza W."/>
        </authorList>
    </citation>
    <scope>NUCLEOTIDE SEQUENCE [LARGE SCALE GENOMIC DNA]</scope>
    <source>
        <strain evidence="10">K</strain>
    </source>
</reference>
<dbReference type="Pfam" id="PF01590">
    <property type="entry name" value="GAF"/>
    <property type="match status" value="2"/>
</dbReference>
<dbReference type="SUPFAM" id="SSF55781">
    <property type="entry name" value="GAF domain-like"/>
    <property type="match status" value="4"/>
</dbReference>
<sequence length="1116" mass="127032">MDDVLPSNRRNFSPTRKMRNITPIRHLETPNPQTPYKNTPNYIQPNFNINLNLRPNTAVSNSPQRSSRIKPINKKLSPKNKNIPTANSNASPTSSFLNVRSSRLFAALNEKTHRFECVLENFLHEAASVPVSIATEKILLEELSASTVVYWQDIPSLQLLYSQKLNHAIGHTKGIIGQTFFSRQKLTVDESASHPNFDAEIDALAGTSNIPQMFFPLWDYSNTVCAVVQVFKSEGFDEDDEEFVAYFIKKFKVYSHWIDHFETPHSLILELMQNMEMEQFLLLFQKKVTGLFQCDIAEIWKYDKKLKQMYQYRKVAHEITDLNAGIVGESFKKSILINCESSKMKSSYHLPVDGEKDQPVLVYPVLDSQNNTVYALAVRGKNNCPIFTLQDEFLIKSIAPYIILSLNNIEKYTNREKNNRLNQSQIRCVSDLQDIITLLEKNEEDKKILCTAMEKLEELSSADRCSLFLYDKPSKKLKTLFYNGLKVPLSVPVDKGVVGATFRESQIYNIPDAYEDNSFDSTTDLESGYRTKSLLSVPIKSDMSNTLGVVQLMNKLDGKPFSKHDVGYARIFATICALILSNKKKDANLKAKKSQVKAYMRCSEIITNRTDTIRATLNEILSTAKTIMKCENYSLFIVDHVLGSLTTYIVDGPKLAPTFPLGNGIAAATVTNESHPILIVNDAYHDPRFNSTADMTNGFKTRSVLAVPVFSSERTVIAVIEMINKTDTDFTSEDGDVMKMFSGLIGQVIEMQKLNNIIKHGTAELEMQKWIGEVERKSFITPKKLEIPQSKVNEVASLNFFCIEWNGIGLFKVAFFVFNQFNLLERYQITNDLFFVFLVKLRTTYNDVPYHNWIHAIDVLQYVGYQIRKANFINILTSHELLALCVSAICHDSNHEGLNNAYLQKAETPLGILYKDLSVCEMHHCAMTISLLSKDDCNIFHAIPPNDLKYIWHRIIQLILATDMAHHFKLLKTANDIMDQGPVNLSNQSHRLMAMTMIIKCADISNVSRPFEIADKWCDVLCQEFWRQGDMEIANGWEISSPLNDRSITEKAKGQVNFYTFVCIPFYTSISRFLPELMCNAEAVNENLQIWKDKVEQLEKLKQAKEEQLQGAPPAG</sequence>
<feature type="domain" description="PDEase" evidence="9">
    <location>
        <begin position="775"/>
        <end position="1098"/>
    </location>
</feature>
<feature type="binding site" evidence="5">
    <location>
        <begin position="851"/>
        <end position="855"/>
    </location>
    <ligand>
        <name>AMP</name>
        <dbReference type="ChEBI" id="CHEBI:456215"/>
    </ligand>
</feature>
<dbReference type="SMART" id="SM00471">
    <property type="entry name" value="HDc"/>
    <property type="match status" value="1"/>
</dbReference>
<dbReference type="InterPro" id="IPR003018">
    <property type="entry name" value="GAF"/>
</dbReference>
<evidence type="ECO:0000256" key="2">
    <source>
        <dbReference type="ARBA" id="ARBA00022723"/>
    </source>
</evidence>
<keyword evidence="11" id="KW-1185">Reference proteome</keyword>
<dbReference type="InterPro" id="IPR036971">
    <property type="entry name" value="PDEase_catalytic_dom_sf"/>
</dbReference>
<evidence type="ECO:0000259" key="9">
    <source>
        <dbReference type="PROSITE" id="PS51845"/>
    </source>
</evidence>
<feature type="binding site" evidence="6">
    <location>
        <position position="1003"/>
    </location>
    <ligand>
        <name>Zn(2+)</name>
        <dbReference type="ChEBI" id="CHEBI:29105"/>
        <label>1</label>
    </ligand>
</feature>
<keyword evidence="7" id="KW-0175">Coiled coil</keyword>
<dbReference type="VEuPathDB" id="TrichDB:TRFO_38379"/>
<dbReference type="SUPFAM" id="SSF109604">
    <property type="entry name" value="HD-domain/PDEase-like"/>
    <property type="match status" value="1"/>
</dbReference>
<dbReference type="GeneID" id="94846706"/>
<keyword evidence="2 6" id="KW-0479">Metal-binding</keyword>
<dbReference type="OrthoDB" id="546632at2759"/>
<dbReference type="CDD" id="cd00077">
    <property type="entry name" value="HDc"/>
    <property type="match status" value="1"/>
</dbReference>